<dbReference type="InterPro" id="IPR012340">
    <property type="entry name" value="NA-bd_OB-fold"/>
</dbReference>
<feature type="region of interest" description="Disordered" evidence="1">
    <location>
        <begin position="468"/>
        <end position="502"/>
    </location>
</feature>
<evidence type="ECO:0000256" key="1">
    <source>
        <dbReference type="SAM" id="MobiDB-lite"/>
    </source>
</evidence>
<proteinExistence type="predicted"/>
<dbReference type="Gene3D" id="2.40.50.140">
    <property type="entry name" value="Nucleic acid-binding proteins"/>
    <property type="match status" value="2"/>
</dbReference>
<evidence type="ECO:0000313" key="3">
    <source>
        <dbReference type="EMBL" id="KAH0930100.1"/>
    </source>
</evidence>
<keyword evidence="4" id="KW-1185">Reference proteome</keyword>
<feature type="compositionally biased region" description="Low complexity" evidence="1">
    <location>
        <begin position="478"/>
        <end position="489"/>
    </location>
</feature>
<dbReference type="PANTHER" id="PTHR47165:SF4">
    <property type="entry name" value="OS03G0429900 PROTEIN"/>
    <property type="match status" value="1"/>
</dbReference>
<comment type="caution">
    <text evidence="3">The sequence shown here is derived from an EMBL/GenBank/DDBJ whole genome shotgun (WGS) entry which is preliminary data.</text>
</comment>
<dbReference type="CDD" id="cd04480">
    <property type="entry name" value="RPA1_DBD_A_like"/>
    <property type="match status" value="1"/>
</dbReference>
<dbReference type="PANTHER" id="PTHR47165">
    <property type="entry name" value="OS03G0429900 PROTEIN"/>
    <property type="match status" value="1"/>
</dbReference>
<name>A0ABQ8DNM7_BRANA</name>
<dbReference type="Pfam" id="PF02721">
    <property type="entry name" value="DUF223"/>
    <property type="match status" value="1"/>
</dbReference>
<protein>
    <recommendedName>
        <fullName evidence="2">Replication protein A 70 kDa DNA-binding subunit B/D first OB fold domain-containing protein</fullName>
    </recommendedName>
</protein>
<dbReference type="SUPFAM" id="SSF50249">
    <property type="entry name" value="Nucleic acid-binding proteins"/>
    <property type="match status" value="2"/>
</dbReference>
<evidence type="ECO:0000259" key="2">
    <source>
        <dbReference type="Pfam" id="PF02721"/>
    </source>
</evidence>
<sequence>MSSEVPLGSHPPQHDRAFDSLRLGRSSQTIHARLLRFWDTPNMINSNEIRGITMVLLDEKDSSINAFIPAEWAKLYRQCLQEGQIYEVAHFEVDSCPYMYKTTEHTFVIRFIAQTSLHKVINNGPVINLHKFMIRNSDHLHILANTNLELPDVVGVIKSVKGFGLLSTDIISPILIRFLISPNVEVYLSLLDEAAARFKGLLNSGESTKSVMVVTSLNPQKKGDHLYLNSTAATKFYFGNNLAAITEFTMSLSDAIGDDLPSLNAETVITTKELSPPGDLSKFLSNSSTQSLMTQEAYFTCIARIVEVVAQKGWYYVSCTHCGKEVGNSATSHPCNQCHDTTATTVVRYKVELLVDDGENYATFLVLDNEMMKLTKQGAATLLDDEVCISYTPPFLQTLILTKTYTVLQVNRRLRNRLPKCIAELQGQKFIYHVNVTTDNLTDNRPTFTVSGMSAILNKEILTINGKQKKGKMEYGESSTSAAATYTSANEADKDGPTYSTE</sequence>
<accession>A0ABQ8DNM7</accession>
<dbReference type="Proteomes" id="UP000824890">
    <property type="component" value="Unassembled WGS sequence"/>
</dbReference>
<reference evidence="3 4" key="1">
    <citation type="submission" date="2021-05" db="EMBL/GenBank/DDBJ databases">
        <title>Genome Assembly of Synthetic Allotetraploid Brassica napus Reveals Homoeologous Exchanges between Subgenomes.</title>
        <authorList>
            <person name="Davis J.T."/>
        </authorList>
    </citation>
    <scope>NUCLEOTIDE SEQUENCE [LARGE SCALE GENOMIC DNA]</scope>
    <source>
        <strain evidence="4">cv. Da-Ae</strain>
        <tissue evidence="3">Seedling</tissue>
    </source>
</reference>
<organism evidence="3 4">
    <name type="scientific">Brassica napus</name>
    <name type="common">Rape</name>
    <dbReference type="NCBI Taxonomy" id="3708"/>
    <lineage>
        <taxon>Eukaryota</taxon>
        <taxon>Viridiplantae</taxon>
        <taxon>Streptophyta</taxon>
        <taxon>Embryophyta</taxon>
        <taxon>Tracheophyta</taxon>
        <taxon>Spermatophyta</taxon>
        <taxon>Magnoliopsida</taxon>
        <taxon>eudicotyledons</taxon>
        <taxon>Gunneridae</taxon>
        <taxon>Pentapetalae</taxon>
        <taxon>rosids</taxon>
        <taxon>malvids</taxon>
        <taxon>Brassicales</taxon>
        <taxon>Brassicaceae</taxon>
        <taxon>Brassiceae</taxon>
        <taxon>Brassica</taxon>
    </lineage>
</organism>
<dbReference type="EMBL" id="JAGKQM010000004">
    <property type="protein sequence ID" value="KAH0930100.1"/>
    <property type="molecule type" value="Genomic_DNA"/>
</dbReference>
<evidence type="ECO:0000313" key="4">
    <source>
        <dbReference type="Proteomes" id="UP000824890"/>
    </source>
</evidence>
<feature type="domain" description="Replication protein A 70 kDa DNA-binding subunit B/D first OB fold" evidence="2">
    <location>
        <begin position="29"/>
        <end position="119"/>
    </location>
</feature>
<dbReference type="InterPro" id="IPR003871">
    <property type="entry name" value="RFA1B/D_OB_1st"/>
</dbReference>
<gene>
    <name evidence="3" type="ORF">HID58_015827</name>
</gene>